<dbReference type="Proteomes" id="UP000293568">
    <property type="component" value="Chromosome"/>
</dbReference>
<organism evidence="1 2">
    <name type="scientific">Paenibacillus protaetiae</name>
    <dbReference type="NCBI Taxonomy" id="2509456"/>
    <lineage>
        <taxon>Bacteria</taxon>
        <taxon>Bacillati</taxon>
        <taxon>Bacillota</taxon>
        <taxon>Bacilli</taxon>
        <taxon>Bacillales</taxon>
        <taxon>Paenibacillaceae</taxon>
        <taxon>Paenibacillus</taxon>
    </lineage>
</organism>
<proteinExistence type="predicted"/>
<name>A0A4P6EVM7_9BACL</name>
<dbReference type="AlphaFoldDB" id="A0A4P6EVM7"/>
<dbReference type="KEGG" id="pprt:ET464_10095"/>
<accession>A0A4P6EVM7</accession>
<protein>
    <submittedName>
        <fullName evidence="1">Uncharacterized protein</fullName>
    </submittedName>
</protein>
<evidence type="ECO:0000313" key="1">
    <source>
        <dbReference type="EMBL" id="QAY66706.1"/>
    </source>
</evidence>
<reference evidence="1 2" key="1">
    <citation type="submission" date="2019-01" db="EMBL/GenBank/DDBJ databases">
        <title>Genome sequencing of strain FW100M-2.</title>
        <authorList>
            <person name="Heo J."/>
            <person name="Kim S.-J."/>
            <person name="Kim J.-S."/>
            <person name="Hong S.-B."/>
            <person name="Kwon S.-W."/>
        </authorList>
    </citation>
    <scope>NUCLEOTIDE SEQUENCE [LARGE SCALE GENOMIC DNA]</scope>
    <source>
        <strain evidence="1 2">FW100M-2</strain>
    </source>
</reference>
<gene>
    <name evidence="1" type="ORF">ET464_10095</name>
</gene>
<sequence>MKSGPSGFLFVISFFIFGISAPQSAEIFTDFPFVLLFCQKRNPVPNGSNHPETGKELQQKSALPPFPPPFPYFHWITALLELMSLPNDKTAQKVS</sequence>
<evidence type="ECO:0000313" key="2">
    <source>
        <dbReference type="Proteomes" id="UP000293568"/>
    </source>
</evidence>
<dbReference type="EMBL" id="CP035492">
    <property type="protein sequence ID" value="QAY66706.1"/>
    <property type="molecule type" value="Genomic_DNA"/>
</dbReference>
<keyword evidence="2" id="KW-1185">Reference proteome</keyword>